<name>A0A4Y7T2D0_COPMI</name>
<dbReference type="OrthoDB" id="3033641at2759"/>
<proteinExistence type="predicted"/>
<dbReference type="Pfam" id="PF20231">
    <property type="entry name" value="DUF6589"/>
    <property type="match status" value="1"/>
</dbReference>
<dbReference type="EMBL" id="QPFP01000038">
    <property type="protein sequence ID" value="TEB27689.1"/>
    <property type="molecule type" value="Genomic_DNA"/>
</dbReference>
<dbReference type="Proteomes" id="UP000298030">
    <property type="component" value="Unassembled WGS sequence"/>
</dbReference>
<reference evidence="2 3" key="1">
    <citation type="journal article" date="2019" name="Nat. Ecol. Evol.">
        <title>Megaphylogeny resolves global patterns of mushroom evolution.</title>
        <authorList>
            <person name="Varga T."/>
            <person name="Krizsan K."/>
            <person name="Foldi C."/>
            <person name="Dima B."/>
            <person name="Sanchez-Garcia M."/>
            <person name="Sanchez-Ramirez S."/>
            <person name="Szollosi G.J."/>
            <person name="Szarkandi J.G."/>
            <person name="Papp V."/>
            <person name="Albert L."/>
            <person name="Andreopoulos W."/>
            <person name="Angelini C."/>
            <person name="Antonin V."/>
            <person name="Barry K.W."/>
            <person name="Bougher N.L."/>
            <person name="Buchanan P."/>
            <person name="Buyck B."/>
            <person name="Bense V."/>
            <person name="Catcheside P."/>
            <person name="Chovatia M."/>
            <person name="Cooper J."/>
            <person name="Damon W."/>
            <person name="Desjardin D."/>
            <person name="Finy P."/>
            <person name="Geml J."/>
            <person name="Haridas S."/>
            <person name="Hughes K."/>
            <person name="Justo A."/>
            <person name="Karasinski D."/>
            <person name="Kautmanova I."/>
            <person name="Kiss B."/>
            <person name="Kocsube S."/>
            <person name="Kotiranta H."/>
            <person name="LaButti K.M."/>
            <person name="Lechner B.E."/>
            <person name="Liimatainen K."/>
            <person name="Lipzen A."/>
            <person name="Lukacs Z."/>
            <person name="Mihaltcheva S."/>
            <person name="Morgado L.N."/>
            <person name="Niskanen T."/>
            <person name="Noordeloos M.E."/>
            <person name="Ohm R.A."/>
            <person name="Ortiz-Santana B."/>
            <person name="Ovrebo C."/>
            <person name="Racz N."/>
            <person name="Riley R."/>
            <person name="Savchenko A."/>
            <person name="Shiryaev A."/>
            <person name="Soop K."/>
            <person name="Spirin V."/>
            <person name="Szebenyi C."/>
            <person name="Tomsovsky M."/>
            <person name="Tulloss R.E."/>
            <person name="Uehling J."/>
            <person name="Grigoriev I.V."/>
            <person name="Vagvolgyi C."/>
            <person name="Papp T."/>
            <person name="Martin F.M."/>
            <person name="Miettinen O."/>
            <person name="Hibbett D.S."/>
            <person name="Nagy L.G."/>
        </authorList>
    </citation>
    <scope>NUCLEOTIDE SEQUENCE [LARGE SCALE GENOMIC DNA]</scope>
    <source>
        <strain evidence="2 3">FP101781</strain>
    </source>
</reference>
<protein>
    <recommendedName>
        <fullName evidence="1">DUF6589 domain-containing protein</fullName>
    </recommendedName>
</protein>
<sequence length="184" mass="20483">MAPPHLGRAKSFPDPTPTRIVIPRRSCSRGLRAPLGLVKNSRLRKPRRKRKGARWKIIGCMQTVIEFSQIQLTSYGTVLLFLFAGSSHPKYTNYLLEFTCSIELESSKELRNTILRATLINLSGREGCFSAADLMQEYFNRLLEAIVEKKGVEYGEGGAAAPARISSEMSYHPICTTSPESSST</sequence>
<keyword evidence="3" id="KW-1185">Reference proteome</keyword>
<gene>
    <name evidence="2" type="ORF">FA13DRAFT_1712405</name>
</gene>
<dbReference type="InterPro" id="IPR046496">
    <property type="entry name" value="DUF6589"/>
</dbReference>
<evidence type="ECO:0000259" key="1">
    <source>
        <dbReference type="Pfam" id="PF20231"/>
    </source>
</evidence>
<organism evidence="2 3">
    <name type="scientific">Coprinellus micaceus</name>
    <name type="common">Glistening ink-cap mushroom</name>
    <name type="synonym">Coprinus micaceus</name>
    <dbReference type="NCBI Taxonomy" id="71717"/>
    <lineage>
        <taxon>Eukaryota</taxon>
        <taxon>Fungi</taxon>
        <taxon>Dikarya</taxon>
        <taxon>Basidiomycota</taxon>
        <taxon>Agaricomycotina</taxon>
        <taxon>Agaricomycetes</taxon>
        <taxon>Agaricomycetidae</taxon>
        <taxon>Agaricales</taxon>
        <taxon>Agaricineae</taxon>
        <taxon>Psathyrellaceae</taxon>
        <taxon>Coprinellus</taxon>
    </lineage>
</organism>
<comment type="caution">
    <text evidence="2">The sequence shown here is derived from an EMBL/GenBank/DDBJ whole genome shotgun (WGS) entry which is preliminary data.</text>
</comment>
<dbReference type="AlphaFoldDB" id="A0A4Y7T2D0"/>
<accession>A0A4Y7T2D0</accession>
<dbReference type="STRING" id="71717.A0A4Y7T2D0"/>
<evidence type="ECO:0000313" key="2">
    <source>
        <dbReference type="EMBL" id="TEB27689.1"/>
    </source>
</evidence>
<evidence type="ECO:0000313" key="3">
    <source>
        <dbReference type="Proteomes" id="UP000298030"/>
    </source>
</evidence>
<feature type="domain" description="DUF6589" evidence="1">
    <location>
        <begin position="78"/>
        <end position="155"/>
    </location>
</feature>